<keyword evidence="10 14" id="KW-0479">Metal-binding</keyword>
<dbReference type="NCBIfam" id="NF000594">
    <property type="entry name" value="PRK00015.1-1"/>
    <property type="match status" value="1"/>
</dbReference>
<evidence type="ECO:0000256" key="8">
    <source>
        <dbReference type="ARBA" id="ARBA00022490"/>
    </source>
</evidence>
<dbReference type="GO" id="GO:0032299">
    <property type="term" value="C:ribonuclease H2 complex"/>
    <property type="evidence" value="ECO:0007669"/>
    <property type="project" value="TreeGrafter"/>
</dbReference>
<dbReference type="CDD" id="cd07182">
    <property type="entry name" value="RNase_HII_bacteria_HII_like"/>
    <property type="match status" value="1"/>
</dbReference>
<evidence type="ECO:0000256" key="10">
    <source>
        <dbReference type="ARBA" id="ARBA00022723"/>
    </source>
</evidence>
<comment type="caution">
    <text evidence="18">The sequence shown here is derived from an EMBL/GenBank/DDBJ whole genome shotgun (WGS) entry which is preliminary data.</text>
</comment>
<evidence type="ECO:0000256" key="7">
    <source>
        <dbReference type="ARBA" id="ARBA00019179"/>
    </source>
</evidence>
<dbReference type="SUPFAM" id="SSF53098">
    <property type="entry name" value="Ribonuclease H-like"/>
    <property type="match status" value="1"/>
</dbReference>
<comment type="cofactor">
    <cofactor evidence="14 15">
        <name>Mn(2+)</name>
        <dbReference type="ChEBI" id="CHEBI:29035"/>
    </cofactor>
    <cofactor evidence="14 15">
        <name>Mg(2+)</name>
        <dbReference type="ChEBI" id="CHEBI:18420"/>
    </cofactor>
    <text evidence="14 15">Manganese or magnesium. Binds 1 divalent metal ion per monomer in the absence of substrate. May bind a second metal ion after substrate binding.</text>
</comment>
<dbReference type="Proteomes" id="UP000572212">
    <property type="component" value="Unassembled WGS sequence"/>
</dbReference>
<organism evidence="18 19">
    <name type="scientific">Gracilibacillus halotolerans</name>
    <dbReference type="NCBI Taxonomy" id="74386"/>
    <lineage>
        <taxon>Bacteria</taxon>
        <taxon>Bacillati</taxon>
        <taxon>Bacillota</taxon>
        <taxon>Bacilli</taxon>
        <taxon>Bacillales</taxon>
        <taxon>Bacillaceae</taxon>
        <taxon>Gracilibacillus</taxon>
    </lineage>
</organism>
<evidence type="ECO:0000256" key="4">
    <source>
        <dbReference type="ARBA" id="ARBA00004496"/>
    </source>
</evidence>
<evidence type="ECO:0000256" key="2">
    <source>
        <dbReference type="ARBA" id="ARBA00001946"/>
    </source>
</evidence>
<dbReference type="InterPro" id="IPR036397">
    <property type="entry name" value="RNaseH_sf"/>
</dbReference>
<dbReference type="GO" id="GO:0005737">
    <property type="term" value="C:cytoplasm"/>
    <property type="evidence" value="ECO:0007669"/>
    <property type="project" value="UniProtKB-SubCell"/>
</dbReference>
<dbReference type="PANTHER" id="PTHR10954:SF18">
    <property type="entry name" value="RIBONUCLEASE HII"/>
    <property type="match status" value="1"/>
</dbReference>
<reference evidence="18 19" key="1">
    <citation type="submission" date="2020-08" db="EMBL/GenBank/DDBJ databases">
        <title>Genomic Encyclopedia of Type Strains, Phase IV (KMG-IV): sequencing the most valuable type-strain genomes for metagenomic binning, comparative biology and taxonomic classification.</title>
        <authorList>
            <person name="Goeker M."/>
        </authorList>
    </citation>
    <scope>NUCLEOTIDE SEQUENCE [LARGE SCALE GENOMIC DNA]</scope>
    <source>
        <strain evidence="18 19">DSM 11805</strain>
    </source>
</reference>
<comment type="similarity">
    <text evidence="5 14 16">Belongs to the RNase HII family.</text>
</comment>
<dbReference type="GO" id="GO:0030145">
    <property type="term" value="F:manganese ion binding"/>
    <property type="evidence" value="ECO:0007669"/>
    <property type="project" value="UniProtKB-UniRule"/>
</dbReference>
<evidence type="ECO:0000256" key="1">
    <source>
        <dbReference type="ARBA" id="ARBA00000077"/>
    </source>
</evidence>
<dbReference type="HAMAP" id="MF_00052_B">
    <property type="entry name" value="RNase_HII_B"/>
    <property type="match status" value="1"/>
</dbReference>
<keyword evidence="19" id="KW-1185">Reference proteome</keyword>
<dbReference type="EC" id="3.1.26.4" evidence="6 14"/>
<dbReference type="NCBIfam" id="NF000595">
    <property type="entry name" value="PRK00015.1-3"/>
    <property type="match status" value="1"/>
</dbReference>
<keyword evidence="12 14" id="KW-0378">Hydrolase</keyword>
<dbReference type="GO" id="GO:0006298">
    <property type="term" value="P:mismatch repair"/>
    <property type="evidence" value="ECO:0007669"/>
    <property type="project" value="TreeGrafter"/>
</dbReference>
<comment type="catalytic activity">
    <reaction evidence="1 14 15 16">
        <text>Endonucleolytic cleavage to 5'-phosphomonoester.</text>
        <dbReference type="EC" id="3.1.26.4"/>
    </reaction>
</comment>
<evidence type="ECO:0000256" key="6">
    <source>
        <dbReference type="ARBA" id="ARBA00012180"/>
    </source>
</evidence>
<dbReference type="InterPro" id="IPR024567">
    <property type="entry name" value="RNase_HII/HIII_dom"/>
</dbReference>
<keyword evidence="13 14" id="KW-0464">Manganese</keyword>
<dbReference type="EMBL" id="JACHON010000001">
    <property type="protein sequence ID" value="MBB6511422.1"/>
    <property type="molecule type" value="Genomic_DNA"/>
</dbReference>
<evidence type="ECO:0000256" key="5">
    <source>
        <dbReference type="ARBA" id="ARBA00007383"/>
    </source>
</evidence>
<dbReference type="FunFam" id="3.30.420.10:FF:000006">
    <property type="entry name" value="Ribonuclease HII"/>
    <property type="match status" value="1"/>
</dbReference>
<comment type="cofactor">
    <cofactor evidence="2">
        <name>Mg(2+)</name>
        <dbReference type="ChEBI" id="CHEBI:18420"/>
    </cofactor>
</comment>
<comment type="subcellular location">
    <subcellularLocation>
        <location evidence="4 14">Cytoplasm</location>
    </subcellularLocation>
</comment>
<dbReference type="InterPro" id="IPR022898">
    <property type="entry name" value="RNase_HII"/>
</dbReference>
<dbReference type="PANTHER" id="PTHR10954">
    <property type="entry name" value="RIBONUCLEASE H2 SUBUNIT A"/>
    <property type="match status" value="1"/>
</dbReference>
<name>A0A841RHA9_9BACI</name>
<feature type="binding site" evidence="14 15">
    <location>
        <position position="80"/>
    </location>
    <ligand>
        <name>a divalent metal cation</name>
        <dbReference type="ChEBI" id="CHEBI:60240"/>
    </ligand>
</feature>
<keyword evidence="8 14" id="KW-0963">Cytoplasm</keyword>
<evidence type="ECO:0000256" key="3">
    <source>
        <dbReference type="ARBA" id="ARBA00004065"/>
    </source>
</evidence>
<feature type="binding site" evidence="14 15">
    <location>
        <position position="170"/>
    </location>
    <ligand>
        <name>a divalent metal cation</name>
        <dbReference type="ChEBI" id="CHEBI:60240"/>
    </ligand>
</feature>
<dbReference type="AlphaFoldDB" id="A0A841RHA9"/>
<feature type="binding site" evidence="14 15">
    <location>
        <position position="79"/>
    </location>
    <ligand>
        <name>a divalent metal cation</name>
        <dbReference type="ChEBI" id="CHEBI:60240"/>
    </ligand>
</feature>
<protein>
    <recommendedName>
        <fullName evidence="7 14">Ribonuclease HII</fullName>
        <shortName evidence="14">RNase HII</shortName>
        <ecNumber evidence="6 14">3.1.26.4</ecNumber>
    </recommendedName>
</protein>
<evidence type="ECO:0000313" key="19">
    <source>
        <dbReference type="Proteomes" id="UP000572212"/>
    </source>
</evidence>
<evidence type="ECO:0000256" key="11">
    <source>
        <dbReference type="ARBA" id="ARBA00022759"/>
    </source>
</evidence>
<evidence type="ECO:0000256" key="9">
    <source>
        <dbReference type="ARBA" id="ARBA00022722"/>
    </source>
</evidence>
<evidence type="ECO:0000256" key="13">
    <source>
        <dbReference type="ARBA" id="ARBA00023211"/>
    </source>
</evidence>
<gene>
    <name evidence="14" type="primary">rnhB</name>
    <name evidence="18" type="ORF">GGQ92_000189</name>
</gene>
<evidence type="ECO:0000256" key="12">
    <source>
        <dbReference type="ARBA" id="ARBA00022801"/>
    </source>
</evidence>
<dbReference type="Pfam" id="PF01351">
    <property type="entry name" value="RNase_HII"/>
    <property type="match status" value="1"/>
</dbReference>
<dbReference type="GO" id="GO:0043137">
    <property type="term" value="P:DNA replication, removal of RNA primer"/>
    <property type="evidence" value="ECO:0007669"/>
    <property type="project" value="TreeGrafter"/>
</dbReference>
<evidence type="ECO:0000313" key="18">
    <source>
        <dbReference type="EMBL" id="MBB6511422.1"/>
    </source>
</evidence>
<dbReference type="PROSITE" id="PS51975">
    <property type="entry name" value="RNASE_H_2"/>
    <property type="match status" value="1"/>
</dbReference>
<feature type="domain" description="RNase H type-2" evidence="17">
    <location>
        <begin position="73"/>
        <end position="253"/>
    </location>
</feature>
<sequence length="253" mass="29055">MKEKKWTIQEIKELLNRGNVQDDWLEDWKADHRKGVQQLLVRYEREMERQHALKQKFAEMLLHENHYRQQGYKWIAGCDEVGRGPLAGPVVAAAVVLPANFYLPGLNDSKKLSVKKREEFATYIKDNAISYSIQFIEVDVIDQLNILEASKQAMLNSLNDLPNIDIALIDAVHLPTLKVPQQSIIKGDEKSISIAAASVLAKVERDQWMRRLGERYPVYQFDKNSGYGTAAHIQAIKKHGITEHHRKTFLKSI</sequence>
<keyword evidence="11 14" id="KW-0255">Endonuclease</keyword>
<dbReference type="GO" id="GO:0003723">
    <property type="term" value="F:RNA binding"/>
    <property type="evidence" value="ECO:0007669"/>
    <property type="project" value="UniProtKB-UniRule"/>
</dbReference>
<accession>A0A841RHA9</accession>
<evidence type="ECO:0000256" key="16">
    <source>
        <dbReference type="RuleBase" id="RU003515"/>
    </source>
</evidence>
<dbReference type="InterPro" id="IPR012337">
    <property type="entry name" value="RNaseH-like_sf"/>
</dbReference>
<dbReference type="InterPro" id="IPR001352">
    <property type="entry name" value="RNase_HII/HIII"/>
</dbReference>
<dbReference type="RefSeq" id="WP_184243625.1">
    <property type="nucleotide sequence ID" value="NZ_BAAACU010000022.1"/>
</dbReference>
<comment type="function">
    <text evidence="3 14 16">Endonuclease that specifically degrades the RNA of RNA-DNA hybrids.</text>
</comment>
<keyword evidence="9 14" id="KW-0540">Nuclease</keyword>
<dbReference type="GO" id="GO:0004523">
    <property type="term" value="F:RNA-DNA hybrid ribonuclease activity"/>
    <property type="evidence" value="ECO:0007669"/>
    <property type="project" value="UniProtKB-UniRule"/>
</dbReference>
<proteinExistence type="inferred from homology"/>
<dbReference type="Gene3D" id="3.30.420.10">
    <property type="entry name" value="Ribonuclease H-like superfamily/Ribonuclease H"/>
    <property type="match status" value="1"/>
</dbReference>
<evidence type="ECO:0000256" key="15">
    <source>
        <dbReference type="PROSITE-ProRule" id="PRU01319"/>
    </source>
</evidence>
<evidence type="ECO:0000259" key="17">
    <source>
        <dbReference type="PROSITE" id="PS51975"/>
    </source>
</evidence>
<evidence type="ECO:0000256" key="14">
    <source>
        <dbReference type="HAMAP-Rule" id="MF_00052"/>
    </source>
</evidence>